<gene>
    <name evidence="1" type="ORF">LP422_21605</name>
</gene>
<evidence type="ECO:0000313" key="2">
    <source>
        <dbReference type="Proteomes" id="UP001059663"/>
    </source>
</evidence>
<dbReference type="Proteomes" id="UP001059663">
    <property type="component" value="Chromosome"/>
</dbReference>
<dbReference type="EMBL" id="CP087977">
    <property type="protein sequence ID" value="UUZ44837.1"/>
    <property type="molecule type" value="Genomic_DNA"/>
</dbReference>
<accession>A0AC61U468</accession>
<proteinExistence type="predicted"/>
<sequence length="127" mass="12818">MAAARRRRLSAATASLLLALLVLLPVAALPSAAEPAPIAGDAGDAELTITSITTVVEGDESATVRGTLTNPGTSTLARPKVSLVPKDAGPHRSDIAEWTRDSTPIDGTAVDSTTPEDVPAGGRPPSS</sequence>
<organism evidence="1 2">
    <name type="scientific">Janibacter limosus</name>
    <dbReference type="NCBI Taxonomy" id="53458"/>
    <lineage>
        <taxon>Bacteria</taxon>
        <taxon>Bacillati</taxon>
        <taxon>Actinomycetota</taxon>
        <taxon>Actinomycetes</taxon>
        <taxon>Micrococcales</taxon>
        <taxon>Intrasporangiaceae</taxon>
        <taxon>Janibacter</taxon>
    </lineage>
</organism>
<protein>
    <submittedName>
        <fullName evidence="1">DUF6049 family protein</fullName>
    </submittedName>
</protein>
<reference evidence="1" key="1">
    <citation type="submission" date="2021-11" db="EMBL/GenBank/DDBJ databases">
        <title>Study of the species diversity of bacterial strains isolated from a unique natural object - Shulgan-Tash cave (Bashkiria).</title>
        <authorList>
            <person name="Sazanova A.L."/>
            <person name="Chirak E.R."/>
            <person name="Safronova V.I."/>
        </authorList>
    </citation>
    <scope>NUCLEOTIDE SEQUENCE</scope>
    <source>
        <strain evidence="1">P1</strain>
    </source>
</reference>
<evidence type="ECO:0000313" key="1">
    <source>
        <dbReference type="EMBL" id="UUZ44837.1"/>
    </source>
</evidence>
<name>A0AC61U468_9MICO</name>